<proteinExistence type="predicted"/>
<organism evidence="2 3">
    <name type="scientific">Psychrobacillus psychrotolerans</name>
    <dbReference type="NCBI Taxonomy" id="126156"/>
    <lineage>
        <taxon>Bacteria</taxon>
        <taxon>Bacillati</taxon>
        <taxon>Bacillota</taxon>
        <taxon>Bacilli</taxon>
        <taxon>Bacillales</taxon>
        <taxon>Bacillaceae</taxon>
        <taxon>Psychrobacillus</taxon>
    </lineage>
</organism>
<evidence type="ECO:0000313" key="2">
    <source>
        <dbReference type="EMBL" id="SFP97565.1"/>
    </source>
</evidence>
<keyword evidence="1" id="KW-1133">Transmembrane helix</keyword>
<sequence length="125" mass="14257">MKKVNVFIIVLMLLSMTSLLAYDFFPDLIDFIYLPKSLVVALLIIIVIFSILSNRFQKDNSRLILLWQLVSMLYLFLLVVAFTVLGGISQVGISLNNPVLWIVILISIYEIYEQSKKVKVSNSIS</sequence>
<feature type="transmembrane region" description="Helical" evidence="1">
    <location>
        <begin position="64"/>
        <end position="85"/>
    </location>
</feature>
<gene>
    <name evidence="2" type="ORF">SAMN05421670_0502</name>
</gene>
<evidence type="ECO:0000313" key="3">
    <source>
        <dbReference type="Proteomes" id="UP000198734"/>
    </source>
</evidence>
<name>A0A1I5UQP7_9BACI</name>
<accession>A0A1I5UQP7</accession>
<keyword evidence="1" id="KW-0812">Transmembrane</keyword>
<keyword evidence="1" id="KW-0472">Membrane</keyword>
<feature type="transmembrane region" description="Helical" evidence="1">
    <location>
        <begin position="31"/>
        <end position="52"/>
    </location>
</feature>
<feature type="transmembrane region" description="Helical" evidence="1">
    <location>
        <begin position="91"/>
        <end position="112"/>
    </location>
</feature>
<dbReference type="Proteomes" id="UP000198734">
    <property type="component" value="Unassembled WGS sequence"/>
</dbReference>
<dbReference type="OrthoDB" id="2885351at2"/>
<protein>
    <submittedName>
        <fullName evidence="2">Uncharacterized protein</fullName>
    </submittedName>
</protein>
<evidence type="ECO:0000256" key="1">
    <source>
        <dbReference type="SAM" id="Phobius"/>
    </source>
</evidence>
<dbReference type="RefSeq" id="WP_093533861.1">
    <property type="nucleotide sequence ID" value="NZ_FOXU01000001.1"/>
</dbReference>
<reference evidence="3" key="1">
    <citation type="submission" date="2016-10" db="EMBL/GenBank/DDBJ databases">
        <authorList>
            <person name="Varghese N."/>
            <person name="Submissions S."/>
        </authorList>
    </citation>
    <scope>NUCLEOTIDE SEQUENCE [LARGE SCALE GENOMIC DNA]</scope>
    <source>
        <strain evidence="3">DSM 11706</strain>
    </source>
</reference>
<keyword evidence="3" id="KW-1185">Reference proteome</keyword>
<dbReference type="EMBL" id="FOXU01000001">
    <property type="protein sequence ID" value="SFP97565.1"/>
    <property type="molecule type" value="Genomic_DNA"/>
</dbReference>
<dbReference type="AlphaFoldDB" id="A0A1I5UQP7"/>